<gene>
    <name evidence="1" type="ORF">GCM10009533_16220</name>
</gene>
<name>A0ABN1CFV3_SACER</name>
<evidence type="ECO:0000313" key="2">
    <source>
        <dbReference type="Proteomes" id="UP001500729"/>
    </source>
</evidence>
<dbReference type="EMBL" id="BAAAGS010000007">
    <property type="protein sequence ID" value="GAA0517838.1"/>
    <property type="molecule type" value="Genomic_DNA"/>
</dbReference>
<keyword evidence="2" id="KW-1185">Reference proteome</keyword>
<evidence type="ECO:0008006" key="3">
    <source>
        <dbReference type="Google" id="ProtNLM"/>
    </source>
</evidence>
<reference evidence="1 2" key="1">
    <citation type="journal article" date="2019" name="Int. J. Syst. Evol. Microbiol.">
        <title>The Global Catalogue of Microorganisms (GCM) 10K type strain sequencing project: providing services to taxonomists for standard genome sequencing and annotation.</title>
        <authorList>
            <consortium name="The Broad Institute Genomics Platform"/>
            <consortium name="The Broad Institute Genome Sequencing Center for Infectious Disease"/>
            <person name="Wu L."/>
            <person name="Ma J."/>
        </authorList>
    </citation>
    <scope>NUCLEOTIDE SEQUENCE [LARGE SCALE GENOMIC DNA]</scope>
    <source>
        <strain evidence="1 2">JCM 10303</strain>
    </source>
</reference>
<protein>
    <recommendedName>
        <fullName evidence="3">Secreted protein</fullName>
    </recommendedName>
</protein>
<comment type="caution">
    <text evidence="1">The sequence shown here is derived from an EMBL/GenBank/DDBJ whole genome shotgun (WGS) entry which is preliminary data.</text>
</comment>
<dbReference type="Proteomes" id="UP001500729">
    <property type="component" value="Unassembled WGS sequence"/>
</dbReference>
<evidence type="ECO:0000313" key="1">
    <source>
        <dbReference type="EMBL" id="GAA0517838.1"/>
    </source>
</evidence>
<organism evidence="1 2">
    <name type="scientific">Saccharopolyspora erythraea</name>
    <name type="common">Streptomyces erythraeus</name>
    <dbReference type="NCBI Taxonomy" id="1836"/>
    <lineage>
        <taxon>Bacteria</taxon>
        <taxon>Bacillati</taxon>
        <taxon>Actinomycetota</taxon>
        <taxon>Actinomycetes</taxon>
        <taxon>Pseudonocardiales</taxon>
        <taxon>Pseudonocardiaceae</taxon>
        <taxon>Saccharopolyspora</taxon>
    </lineage>
</organism>
<proteinExistence type="predicted"/>
<accession>A0ABN1CFV3</accession>
<dbReference type="RefSeq" id="WP_011874034.1">
    <property type="nucleotide sequence ID" value="NZ_BAAAGS010000007.1"/>
</dbReference>
<sequence>MATVWVALVTEAVVLLAAAGAAVRWVRRPSASTPDQVVQPVAPLAEQAAV</sequence>